<dbReference type="GO" id="GO:0016787">
    <property type="term" value="F:hydrolase activity"/>
    <property type="evidence" value="ECO:0007669"/>
    <property type="project" value="InterPro"/>
</dbReference>
<dbReference type="PANTHER" id="PTHR23024">
    <property type="entry name" value="ARYLACETAMIDE DEACETYLASE"/>
    <property type="match status" value="1"/>
</dbReference>
<reference evidence="3 4" key="1">
    <citation type="submission" date="2018-10" db="EMBL/GenBank/DDBJ databases">
        <title>A high-quality apple genome assembly.</title>
        <authorList>
            <person name="Hu J."/>
        </authorList>
    </citation>
    <scope>NUCLEOTIDE SEQUENCE [LARGE SCALE GENOMIC DNA]</scope>
    <source>
        <strain evidence="4">cv. HFTH1</strain>
        <tissue evidence="3">Young leaf</tissue>
    </source>
</reference>
<evidence type="ECO:0000259" key="2">
    <source>
        <dbReference type="Pfam" id="PF07859"/>
    </source>
</evidence>
<dbReference type="InterPro" id="IPR029058">
    <property type="entry name" value="AB_hydrolase_fold"/>
</dbReference>
<dbReference type="PANTHER" id="PTHR23024:SF409">
    <property type="entry name" value="CARBOXYLESTERASE 6-RELATED"/>
    <property type="match status" value="1"/>
</dbReference>
<dbReference type="Proteomes" id="UP000290289">
    <property type="component" value="Chromosome 16"/>
</dbReference>
<keyword evidence="4" id="KW-1185">Reference proteome</keyword>
<gene>
    <name evidence="3" type="ORF">DVH24_007392</name>
</gene>
<dbReference type="SUPFAM" id="SSF53474">
    <property type="entry name" value="alpha/beta-Hydrolases"/>
    <property type="match status" value="1"/>
</dbReference>
<organism evidence="3 4">
    <name type="scientific">Malus domestica</name>
    <name type="common">Apple</name>
    <name type="synonym">Pyrus malus</name>
    <dbReference type="NCBI Taxonomy" id="3750"/>
    <lineage>
        <taxon>Eukaryota</taxon>
        <taxon>Viridiplantae</taxon>
        <taxon>Streptophyta</taxon>
        <taxon>Embryophyta</taxon>
        <taxon>Tracheophyta</taxon>
        <taxon>Spermatophyta</taxon>
        <taxon>Magnoliopsida</taxon>
        <taxon>eudicotyledons</taxon>
        <taxon>Gunneridae</taxon>
        <taxon>Pentapetalae</taxon>
        <taxon>rosids</taxon>
        <taxon>fabids</taxon>
        <taxon>Rosales</taxon>
        <taxon>Rosaceae</taxon>
        <taxon>Amygdaloideae</taxon>
        <taxon>Maleae</taxon>
        <taxon>Malus</taxon>
    </lineage>
</organism>
<evidence type="ECO:0000313" key="4">
    <source>
        <dbReference type="Proteomes" id="UP000290289"/>
    </source>
</evidence>
<feature type="domain" description="Alpha/beta hydrolase fold-3" evidence="2">
    <location>
        <begin position="97"/>
        <end position="359"/>
    </location>
</feature>
<protein>
    <recommendedName>
        <fullName evidence="2">Alpha/beta hydrolase fold-3 domain-containing protein</fullName>
    </recommendedName>
</protein>
<dbReference type="Pfam" id="PF07859">
    <property type="entry name" value="Abhydrolase_3"/>
    <property type="match status" value="1"/>
</dbReference>
<dbReference type="AlphaFoldDB" id="A0A498HF80"/>
<accession>A0A498HF80</accession>
<proteinExistence type="inferred from homology"/>
<dbReference type="InterPro" id="IPR013094">
    <property type="entry name" value="AB_hydrolase_3"/>
</dbReference>
<comment type="caution">
    <text evidence="3">The sequence shown here is derived from an EMBL/GenBank/DDBJ whole genome shotgun (WGS) entry which is preliminary data.</text>
</comment>
<sequence length="385" mass="43123">MAAITLDTTFKPTTNEVLDSPHDQQYETVIEEIEGLIKVYKDGHVERPQIVPCVTGAVAPELGVTSKDVVIDKFTNIWSRFYVPKCQENNKMKLPLLVYFHGGGFCVGSAAWSCYHDFLAKLASKLGCLIMSVNYRLVPEHPLPAAYEDGFNSIMWLKQQALSQRGANNNNTWWSTQCDFSRIFLVGDSAGANIAHNVATRLYTRGGSVFESPSTDQYRLHQSNSYRPCDEEIISSIKPLIVKGTILLQPFFGGEARTSSEKYNMVKQPRSVLSVAASDSYWRLALPRGANRDHPFCNPMKSSSDGGTLKAGWPTMVCISEMDILKDRNLEFCEALRKRGDGKMKVEYVVYKGVGHAFQVLDKSELSKTRSHEMINHIKAFVNCN</sequence>
<evidence type="ECO:0000256" key="1">
    <source>
        <dbReference type="ARBA" id="ARBA00010515"/>
    </source>
</evidence>
<name>A0A498HF80_MALDO</name>
<dbReference type="EMBL" id="RDQH01000342">
    <property type="protein sequence ID" value="RXH70136.1"/>
    <property type="molecule type" value="Genomic_DNA"/>
</dbReference>
<comment type="similarity">
    <text evidence="1">Belongs to the 'GDXG' lipolytic enzyme family.</text>
</comment>
<dbReference type="Gene3D" id="3.40.50.1820">
    <property type="entry name" value="alpha/beta hydrolase"/>
    <property type="match status" value="1"/>
</dbReference>
<dbReference type="InterPro" id="IPR050466">
    <property type="entry name" value="Carboxylest/Gibb_receptor"/>
</dbReference>
<dbReference type="STRING" id="3750.A0A498HF80"/>
<evidence type="ECO:0000313" key="3">
    <source>
        <dbReference type="EMBL" id="RXH70136.1"/>
    </source>
</evidence>